<evidence type="ECO:0000259" key="1">
    <source>
        <dbReference type="Pfam" id="PF13649"/>
    </source>
</evidence>
<keyword evidence="2" id="KW-0808">Transferase</keyword>
<dbReference type="Pfam" id="PF13649">
    <property type="entry name" value="Methyltransf_25"/>
    <property type="match status" value="1"/>
</dbReference>
<dbReference type="RefSeq" id="WP_144230931.1">
    <property type="nucleotide sequence ID" value="NZ_CBCRVV010000011.1"/>
</dbReference>
<comment type="caution">
    <text evidence="2">The sequence shown here is derived from an EMBL/GenBank/DDBJ whole genome shotgun (WGS) entry which is preliminary data.</text>
</comment>
<dbReference type="CDD" id="cd02440">
    <property type="entry name" value="AdoMet_MTases"/>
    <property type="match status" value="1"/>
</dbReference>
<organism evidence="2 3">
    <name type="scientific">Rariglobus hedericola</name>
    <dbReference type="NCBI Taxonomy" id="2597822"/>
    <lineage>
        <taxon>Bacteria</taxon>
        <taxon>Pseudomonadati</taxon>
        <taxon>Verrucomicrobiota</taxon>
        <taxon>Opitutia</taxon>
        <taxon>Opitutales</taxon>
        <taxon>Opitutaceae</taxon>
        <taxon>Rariglobus</taxon>
    </lineage>
</organism>
<dbReference type="EMBL" id="VMBG01000002">
    <property type="protein sequence ID" value="TSJ77110.1"/>
    <property type="molecule type" value="Genomic_DNA"/>
</dbReference>
<dbReference type="Gene3D" id="3.40.50.150">
    <property type="entry name" value="Vaccinia Virus protein VP39"/>
    <property type="match status" value="1"/>
</dbReference>
<accession>A0A556QKD5</accession>
<protein>
    <submittedName>
        <fullName evidence="2">Class I SAM-dependent methyltransferase</fullName>
    </submittedName>
</protein>
<dbReference type="OrthoDB" id="198177at2"/>
<dbReference type="GO" id="GO:0032259">
    <property type="term" value="P:methylation"/>
    <property type="evidence" value="ECO:0007669"/>
    <property type="project" value="UniProtKB-KW"/>
</dbReference>
<keyword evidence="2" id="KW-0489">Methyltransferase</keyword>
<dbReference type="InterPro" id="IPR041698">
    <property type="entry name" value="Methyltransf_25"/>
</dbReference>
<gene>
    <name evidence="2" type="ORF">FPL22_13485</name>
</gene>
<proteinExistence type="predicted"/>
<dbReference type="AlphaFoldDB" id="A0A556QKD5"/>
<dbReference type="InterPro" id="IPR029063">
    <property type="entry name" value="SAM-dependent_MTases_sf"/>
</dbReference>
<sequence>MKTNGYDPLARFYRSLEFLAFGRALERARFQHFEQLRGRQRILLLGDGDGRGLALACQLAPHAQIDSVDFSAGMLRRAADRLSPADRQRVTLLQADVLTAEFPRNTYDAVTTLFFLDCFSPEQIRVCIDHVRPSLKPDAIWLYADFALPVVRGWARTRARIWLALMFTFFRWQTGLAIRELPPAEALLKTAGFHLLAETSRQGCFLRSAVYKNQFVT</sequence>
<reference evidence="2 3" key="1">
    <citation type="submission" date="2019-07" db="EMBL/GenBank/DDBJ databases">
        <title>Description of 53C-WASEF.</title>
        <authorList>
            <person name="Pitt A."/>
            <person name="Hahn M.W."/>
        </authorList>
    </citation>
    <scope>NUCLEOTIDE SEQUENCE [LARGE SCALE GENOMIC DNA]</scope>
    <source>
        <strain evidence="2 3">53C-WASEF</strain>
    </source>
</reference>
<keyword evidence="3" id="KW-1185">Reference proteome</keyword>
<evidence type="ECO:0000313" key="2">
    <source>
        <dbReference type="EMBL" id="TSJ77110.1"/>
    </source>
</evidence>
<evidence type="ECO:0000313" key="3">
    <source>
        <dbReference type="Proteomes" id="UP000315648"/>
    </source>
</evidence>
<feature type="domain" description="Methyltransferase" evidence="1">
    <location>
        <begin position="42"/>
        <end position="138"/>
    </location>
</feature>
<name>A0A556QKD5_9BACT</name>
<dbReference type="SUPFAM" id="SSF53335">
    <property type="entry name" value="S-adenosyl-L-methionine-dependent methyltransferases"/>
    <property type="match status" value="1"/>
</dbReference>
<dbReference type="Proteomes" id="UP000315648">
    <property type="component" value="Unassembled WGS sequence"/>
</dbReference>
<dbReference type="GO" id="GO:0008168">
    <property type="term" value="F:methyltransferase activity"/>
    <property type="evidence" value="ECO:0007669"/>
    <property type="project" value="UniProtKB-KW"/>
</dbReference>